<evidence type="ECO:0000313" key="5">
    <source>
        <dbReference type="Proteomes" id="UP000619265"/>
    </source>
</evidence>
<name>A0A833XN67_JUGRE</name>
<comment type="similarity">
    <text evidence="1">Belongs to the UDP-glycosyltransferase family.</text>
</comment>
<evidence type="ECO:0000313" key="4">
    <source>
        <dbReference type="EMBL" id="KAF5468854.1"/>
    </source>
</evidence>
<evidence type="ECO:0000256" key="3">
    <source>
        <dbReference type="ARBA" id="ARBA00022679"/>
    </source>
</evidence>
<dbReference type="FunFam" id="3.40.50.2000:FF:000064">
    <property type="entry name" value="Glycosyltransferase"/>
    <property type="match status" value="1"/>
</dbReference>
<comment type="caution">
    <text evidence="4">The sequence shown here is derived from an EMBL/GenBank/DDBJ whole genome shotgun (WGS) entry which is preliminary data.</text>
</comment>
<gene>
    <name evidence="4" type="ORF">F2P56_012967</name>
</gene>
<organism evidence="4 5">
    <name type="scientific">Juglans regia</name>
    <name type="common">English walnut</name>
    <dbReference type="NCBI Taxonomy" id="51240"/>
    <lineage>
        <taxon>Eukaryota</taxon>
        <taxon>Viridiplantae</taxon>
        <taxon>Streptophyta</taxon>
        <taxon>Embryophyta</taxon>
        <taxon>Tracheophyta</taxon>
        <taxon>Spermatophyta</taxon>
        <taxon>Magnoliopsida</taxon>
        <taxon>eudicotyledons</taxon>
        <taxon>Gunneridae</taxon>
        <taxon>Pentapetalae</taxon>
        <taxon>rosids</taxon>
        <taxon>fabids</taxon>
        <taxon>Fagales</taxon>
        <taxon>Juglandaceae</taxon>
        <taxon>Juglans</taxon>
    </lineage>
</organism>
<dbReference type="InterPro" id="IPR002213">
    <property type="entry name" value="UDP_glucos_trans"/>
</dbReference>
<dbReference type="CDD" id="cd03784">
    <property type="entry name" value="GT1_Gtf-like"/>
    <property type="match status" value="1"/>
</dbReference>
<protein>
    <recommendedName>
        <fullName evidence="6">UDP-glycosyltransferase 89B2-like</fullName>
    </recommendedName>
</protein>
<accession>A0A833XN67</accession>
<dbReference type="AlphaFoldDB" id="A0A833XN67"/>
<reference evidence="4" key="1">
    <citation type="submission" date="2015-10" db="EMBL/GenBank/DDBJ databases">
        <authorList>
            <person name="Martinez-Garcia P.J."/>
            <person name="Crepeau M.W."/>
            <person name="Puiu D."/>
            <person name="Gonzalez-Ibeas D."/>
            <person name="Whalen J."/>
            <person name="Stevens K."/>
            <person name="Paul R."/>
            <person name="Butterfield T."/>
            <person name="Britton M."/>
            <person name="Reagan R."/>
            <person name="Chakraborty S."/>
            <person name="Walawage S.L."/>
            <person name="Vasquez-Gross H.A."/>
            <person name="Cardeno C."/>
            <person name="Famula R."/>
            <person name="Pratt K."/>
            <person name="Kuruganti S."/>
            <person name="Aradhya M.K."/>
            <person name="Leslie C.A."/>
            <person name="Dandekar A.M."/>
            <person name="Salzberg S.L."/>
            <person name="Wegrzyn J.L."/>
            <person name="Langley C.H."/>
            <person name="Neale D.B."/>
        </authorList>
    </citation>
    <scope>NUCLEOTIDE SEQUENCE</scope>
    <source>
        <tissue evidence="4">Leaves</tissue>
    </source>
</reference>
<dbReference type="Gramene" id="Jr06_12570_p1">
    <property type="protein sequence ID" value="cds.Jr06_12570_p1"/>
    <property type="gene ID" value="Jr06_12570"/>
</dbReference>
<dbReference type="Proteomes" id="UP000619265">
    <property type="component" value="Unassembled WGS sequence"/>
</dbReference>
<dbReference type="EMBL" id="LIHL02000006">
    <property type="protein sequence ID" value="KAF5468854.1"/>
    <property type="molecule type" value="Genomic_DNA"/>
</dbReference>
<proteinExistence type="inferred from homology"/>
<dbReference type="GO" id="GO:0008194">
    <property type="term" value="F:UDP-glycosyltransferase activity"/>
    <property type="evidence" value="ECO:0007669"/>
    <property type="project" value="InterPro"/>
</dbReference>
<evidence type="ECO:0000256" key="2">
    <source>
        <dbReference type="ARBA" id="ARBA00022676"/>
    </source>
</evidence>
<feature type="non-terminal residue" evidence="4">
    <location>
        <position position="1"/>
    </location>
</feature>
<dbReference type="SUPFAM" id="SSF53756">
    <property type="entry name" value="UDP-Glycosyltransferase/glycogen phosphorylase"/>
    <property type="match status" value="1"/>
</dbReference>
<keyword evidence="2" id="KW-0328">Glycosyltransferase</keyword>
<evidence type="ECO:0008006" key="6">
    <source>
        <dbReference type="Google" id="ProtNLM"/>
    </source>
</evidence>
<dbReference type="Gene3D" id="3.40.50.2000">
    <property type="entry name" value="Glycogen Phosphorylase B"/>
    <property type="match status" value="2"/>
</dbReference>
<dbReference type="PANTHER" id="PTHR48047:SF118">
    <property type="entry name" value="HEXOSYLTRANSFERASE-RELATED"/>
    <property type="match status" value="1"/>
</dbReference>
<dbReference type="Pfam" id="PF00201">
    <property type="entry name" value="UDPGT"/>
    <property type="match status" value="1"/>
</dbReference>
<keyword evidence="3" id="KW-0808">Transferase</keyword>
<reference evidence="4" key="2">
    <citation type="submission" date="2020-03" db="EMBL/GenBank/DDBJ databases">
        <title>Walnut 2.0.</title>
        <authorList>
            <person name="Marrano A."/>
            <person name="Britton M."/>
            <person name="Zimin A.V."/>
            <person name="Zaini P.A."/>
            <person name="Workman R."/>
            <person name="Puiu D."/>
            <person name="Bianco L."/>
            <person name="Allen B.J."/>
            <person name="Troggio M."/>
            <person name="Leslie C.A."/>
            <person name="Timp W."/>
            <person name="Dendekar A."/>
            <person name="Salzberg S.L."/>
            <person name="Neale D.B."/>
        </authorList>
    </citation>
    <scope>NUCLEOTIDE SEQUENCE</scope>
    <source>
        <tissue evidence="4">Leaves</tissue>
    </source>
</reference>
<sequence length="480" mass="52957">SHCPPNSHPKVSISIMSNNGVHIAAYPYPTSGHIIPLLDLAHRLLTRGLTVTVFVTTSNLPLLQPYISTHPSSLKHLVLPSPDITAPPQKRLLATMRALRDLHYPILLQWFRSHSSPPVAIISDFFLGWTNDLACELCVPRLVFSPSGAFGLSVALSLCHDPPDNDDQDINFQVSFPKIPNSPAFLWWQIPAHYRSLKGDLDLEFFRNDMLANTMSWGMVFNSFMELERVYFTHLKKELGNDRVWAVGPVLPPENGDLQEYVVRGGVSSVPCHELMTWLDARPNNSIVYVCFGSRAMLTQRQMDVLTAGLEQSGVQFVLCVRVPREDEKKQANADHGVIPNGFEDRMEGRGFVIRGWAPQVSILSHRAVGAFVTHCGWNSVLEGITAGVVMLTWPMGADQYANAKLLVDELGVAIRACEGTQNIPEPAELARLLAISVEETRPERVLAKELSAAAASAVKGGSSDTNLDEFIKQLGDLGK</sequence>
<dbReference type="PANTHER" id="PTHR48047">
    <property type="entry name" value="GLYCOSYLTRANSFERASE"/>
    <property type="match status" value="1"/>
</dbReference>
<evidence type="ECO:0000256" key="1">
    <source>
        <dbReference type="ARBA" id="ARBA00009995"/>
    </source>
</evidence>